<sequence length="171" mass="17953">KKTYVDGGVLEGNFVNGFLDSGTSTNFKRMDGGTYTGLLVDGHFHKGKVTFADGEVHEGVFVDGRLKEGKGILPDPEGLGLEVHEGVFVNGCLNGRGKVTAATFTEEGNFVGGELNGPGTLTYADGGELKGTFVDGYIHAGTAENVKCLTSNDIYTGKIVDGQPTGSRTTW</sequence>
<organism evidence="2 3">
    <name type="scientific">Thalassiosira oceanica</name>
    <name type="common">Marine diatom</name>
    <dbReference type="NCBI Taxonomy" id="159749"/>
    <lineage>
        <taxon>Eukaryota</taxon>
        <taxon>Sar</taxon>
        <taxon>Stramenopiles</taxon>
        <taxon>Ochrophyta</taxon>
        <taxon>Bacillariophyta</taxon>
        <taxon>Coscinodiscophyceae</taxon>
        <taxon>Thalassiosirophycidae</taxon>
        <taxon>Thalassiosirales</taxon>
        <taxon>Thalassiosiraceae</taxon>
        <taxon>Thalassiosira</taxon>
    </lineage>
</organism>
<dbReference type="InterPro" id="IPR003409">
    <property type="entry name" value="MORN"/>
</dbReference>
<keyword evidence="3" id="KW-1185">Reference proteome</keyword>
<name>K0T0V6_THAOC</name>
<dbReference type="AlphaFoldDB" id="K0T0V6"/>
<evidence type="ECO:0000313" key="2">
    <source>
        <dbReference type="EMBL" id="EJK64092.1"/>
    </source>
</evidence>
<dbReference type="Proteomes" id="UP000266841">
    <property type="component" value="Unassembled WGS sequence"/>
</dbReference>
<comment type="caution">
    <text evidence="2">The sequence shown here is derived from an EMBL/GenBank/DDBJ whole genome shotgun (WGS) entry which is preliminary data.</text>
</comment>
<dbReference type="Pfam" id="PF02493">
    <property type="entry name" value="MORN"/>
    <property type="match status" value="1"/>
</dbReference>
<evidence type="ECO:0000313" key="3">
    <source>
        <dbReference type="Proteomes" id="UP000266841"/>
    </source>
</evidence>
<dbReference type="EMBL" id="AGNL01017652">
    <property type="protein sequence ID" value="EJK64092.1"/>
    <property type="molecule type" value="Genomic_DNA"/>
</dbReference>
<evidence type="ECO:0008006" key="4">
    <source>
        <dbReference type="Google" id="ProtNLM"/>
    </source>
</evidence>
<feature type="non-terminal residue" evidence="2">
    <location>
        <position position="1"/>
    </location>
</feature>
<gene>
    <name evidence="2" type="ORF">THAOC_15206</name>
</gene>
<dbReference type="PANTHER" id="PTHR23084">
    <property type="entry name" value="PHOSPHATIDYLINOSITOL-4-PHOSPHATE 5-KINASE RELATED"/>
    <property type="match status" value="1"/>
</dbReference>
<dbReference type="Gene3D" id="2.20.110.10">
    <property type="entry name" value="Histone H3 K4-specific methyltransferase SET7/9 N-terminal domain"/>
    <property type="match status" value="1"/>
</dbReference>
<accession>K0T0V6</accession>
<dbReference type="PANTHER" id="PTHR23084:SF263">
    <property type="entry name" value="MORN REPEAT-CONTAINING PROTEIN 1"/>
    <property type="match status" value="1"/>
</dbReference>
<evidence type="ECO:0000256" key="1">
    <source>
        <dbReference type="ARBA" id="ARBA00022737"/>
    </source>
</evidence>
<reference evidence="2 3" key="1">
    <citation type="journal article" date="2012" name="Genome Biol.">
        <title>Genome and low-iron response of an oceanic diatom adapted to chronic iron limitation.</title>
        <authorList>
            <person name="Lommer M."/>
            <person name="Specht M."/>
            <person name="Roy A.S."/>
            <person name="Kraemer L."/>
            <person name="Andreson R."/>
            <person name="Gutowska M.A."/>
            <person name="Wolf J."/>
            <person name="Bergner S.V."/>
            <person name="Schilhabel M.B."/>
            <person name="Klostermeier U.C."/>
            <person name="Beiko R.G."/>
            <person name="Rosenstiel P."/>
            <person name="Hippler M."/>
            <person name="Laroche J."/>
        </authorList>
    </citation>
    <scope>NUCLEOTIDE SEQUENCE [LARGE SCALE GENOMIC DNA]</scope>
    <source>
        <strain evidence="2 3">CCMP1005</strain>
    </source>
</reference>
<protein>
    <recommendedName>
        <fullName evidence="4">MORN repeat-containing protein 5</fullName>
    </recommendedName>
</protein>
<dbReference type="OrthoDB" id="270720at2759"/>
<proteinExistence type="predicted"/>
<keyword evidence="1" id="KW-0677">Repeat</keyword>
<dbReference type="SUPFAM" id="SSF82185">
    <property type="entry name" value="Histone H3 K4-specific methyltransferase SET7/9 N-terminal domain"/>
    <property type="match status" value="1"/>
</dbReference>